<gene>
    <name evidence="1" type="ORF">SAMN05444169_5482</name>
</gene>
<evidence type="ECO:0000313" key="2">
    <source>
        <dbReference type="Proteomes" id="UP000190675"/>
    </source>
</evidence>
<dbReference type="AlphaFoldDB" id="A0A1M5PV22"/>
<sequence length="141" mass="16149">MSARSLLIASRRVGASLAQYIREVQAARERYRARFATREERGVNLLREWLSPEQRAQFDAKRYFDVIGCDSGKRYRIHYGETTNVHEIGDDDLPAVGWCFMPVGSLVVGDVMLAQKIALETYEYGALAVANRCPIRFSRFR</sequence>
<dbReference type="Proteomes" id="UP000190675">
    <property type="component" value="Chromosome I"/>
</dbReference>
<reference evidence="1 2" key="1">
    <citation type="submission" date="2016-11" db="EMBL/GenBank/DDBJ databases">
        <authorList>
            <person name="Jaros S."/>
            <person name="Januszkiewicz K."/>
            <person name="Wedrychowicz H."/>
        </authorList>
    </citation>
    <scope>NUCLEOTIDE SEQUENCE [LARGE SCALE GENOMIC DNA]</scope>
    <source>
        <strain evidence="1 2">GAS242</strain>
    </source>
</reference>
<accession>A0A1M5PV22</accession>
<evidence type="ECO:0000313" key="1">
    <source>
        <dbReference type="EMBL" id="SHH05456.1"/>
    </source>
</evidence>
<name>A0A1M5PV22_9BRAD</name>
<proteinExistence type="predicted"/>
<organism evidence="1 2">
    <name type="scientific">Bradyrhizobium erythrophlei</name>
    <dbReference type="NCBI Taxonomy" id="1437360"/>
    <lineage>
        <taxon>Bacteria</taxon>
        <taxon>Pseudomonadati</taxon>
        <taxon>Pseudomonadota</taxon>
        <taxon>Alphaproteobacteria</taxon>
        <taxon>Hyphomicrobiales</taxon>
        <taxon>Nitrobacteraceae</taxon>
        <taxon>Bradyrhizobium</taxon>
    </lineage>
</organism>
<dbReference type="EMBL" id="LT670818">
    <property type="protein sequence ID" value="SHH05456.1"/>
    <property type="molecule type" value="Genomic_DNA"/>
</dbReference>
<protein>
    <submittedName>
        <fullName evidence="1">Uncharacterized protein</fullName>
    </submittedName>
</protein>